<dbReference type="InterPro" id="IPR000868">
    <property type="entry name" value="Isochorismatase-like_dom"/>
</dbReference>
<dbReference type="EMBL" id="AP012279">
    <property type="protein sequence ID" value="BAL79691.1"/>
    <property type="molecule type" value="Genomic_DNA"/>
</dbReference>
<evidence type="ECO:0000259" key="2">
    <source>
        <dbReference type="Pfam" id="PF00857"/>
    </source>
</evidence>
<dbReference type="PANTHER" id="PTHR43540:SF1">
    <property type="entry name" value="ISOCHORISMATASE HYDROLASE"/>
    <property type="match status" value="1"/>
</dbReference>
<keyword evidence="4" id="KW-1185">Reference proteome</keyword>
<organism evidence="3 4">
    <name type="scientific">Bradyrhizobium cosmicum</name>
    <dbReference type="NCBI Taxonomy" id="1404864"/>
    <lineage>
        <taxon>Bacteria</taxon>
        <taxon>Pseudomonadati</taxon>
        <taxon>Pseudomonadota</taxon>
        <taxon>Alphaproteobacteria</taxon>
        <taxon>Hyphomicrobiales</taxon>
        <taxon>Nitrobacteraceae</taxon>
        <taxon>Bradyrhizobium</taxon>
    </lineage>
</organism>
<dbReference type="SUPFAM" id="SSF52499">
    <property type="entry name" value="Isochorismatase-like hydrolases"/>
    <property type="match status" value="1"/>
</dbReference>
<sequence>MPNPLPALIVVDVQRAFDEWETAGKRRNNPDAVARIVDLLTAFRAHGAPIFHIRHKGTKPNSSFLPSRSGYAVKDEACEAPGEAVIVKHVNSAFIGTDLESRLRAGNITTLVICGATTNHCVETTTRMAGNLGFDARLVRDATWTFERIGPDGDTHSAEEIHAMTLSNLNGEFARIVTTHEVIASLEAVRQ</sequence>
<reference evidence="3 4" key="1">
    <citation type="journal article" date="2012" name="Microbes Environ.">
        <title>Complete genome sequence of Bradyrhizobium sp. S23321: insights into symbiosis evolution in soil oligotrophs.</title>
        <authorList>
            <person name="Okubo T."/>
            <person name="Tsukui T."/>
            <person name="Maita H."/>
            <person name="Okamoto S."/>
            <person name="Oshima K."/>
            <person name="Fujisawa T."/>
            <person name="Saito A."/>
            <person name="Futamata H."/>
            <person name="Hattori R."/>
            <person name="Shimomura Y."/>
            <person name="Haruta S."/>
            <person name="Morimoto S."/>
            <person name="Wang Y."/>
            <person name="Sakai Y."/>
            <person name="Hattori M."/>
            <person name="Aizawa S."/>
            <person name="Nagashima K.V.P."/>
            <person name="Masuda S."/>
            <person name="Hattori T."/>
            <person name="Yamashita A."/>
            <person name="Bao Z."/>
            <person name="Hayatsu M."/>
            <person name="Kajiya-Kanegae H."/>
            <person name="Yoshinaga I."/>
            <person name="Sakamoto K."/>
            <person name="Toyota K."/>
            <person name="Nakao M."/>
            <person name="Kohara M."/>
            <person name="Anda M."/>
            <person name="Niwa R."/>
            <person name="Jung-Hwan P."/>
            <person name="Sameshima-Saito R."/>
            <person name="Tokuda S."/>
            <person name="Yamamoto S."/>
            <person name="Yamamoto S."/>
            <person name="Yokoyama T."/>
            <person name="Akutsu T."/>
            <person name="Nakamura Y."/>
            <person name="Nakahira-Yanaka Y."/>
            <person name="Takada Hoshino Y."/>
            <person name="Hirakawa H."/>
            <person name="Mitsui H."/>
            <person name="Terasawa K."/>
            <person name="Itakura M."/>
            <person name="Sato S."/>
            <person name="Ikeda-Ohtsubo W."/>
            <person name="Sakakura N."/>
            <person name="Kaminuma E."/>
            <person name="Minamisawa K."/>
        </authorList>
    </citation>
    <scope>NUCLEOTIDE SEQUENCE [LARGE SCALE GENOMIC DNA]</scope>
    <source>
        <strain evidence="3 4">S23321</strain>
    </source>
</reference>
<dbReference type="CDD" id="cd01014">
    <property type="entry name" value="nicotinamidase_related"/>
    <property type="match status" value="1"/>
</dbReference>
<dbReference type="InterPro" id="IPR036380">
    <property type="entry name" value="Isochorismatase-like_sf"/>
</dbReference>
<dbReference type="RefSeq" id="WP_015688947.1">
    <property type="nucleotide sequence ID" value="NC_017082.1"/>
</dbReference>
<accession>A0AAI8QFL4</accession>
<name>A0AAI8QFL4_9BRAD</name>
<gene>
    <name evidence="3" type="ORF">S23_65100</name>
</gene>
<dbReference type="GO" id="GO:0016787">
    <property type="term" value="F:hydrolase activity"/>
    <property type="evidence" value="ECO:0007669"/>
    <property type="project" value="UniProtKB-KW"/>
</dbReference>
<evidence type="ECO:0000256" key="1">
    <source>
        <dbReference type="ARBA" id="ARBA00022801"/>
    </source>
</evidence>
<evidence type="ECO:0000313" key="4">
    <source>
        <dbReference type="Proteomes" id="UP000007886"/>
    </source>
</evidence>
<dbReference type="KEGG" id="brs:S23_65100"/>
<dbReference type="InterPro" id="IPR050272">
    <property type="entry name" value="Isochorismatase-like_hydrls"/>
</dbReference>
<dbReference type="Pfam" id="PF00857">
    <property type="entry name" value="Isochorismatase"/>
    <property type="match status" value="1"/>
</dbReference>
<feature type="domain" description="Isochorismatase-like" evidence="2">
    <location>
        <begin position="7"/>
        <end position="180"/>
    </location>
</feature>
<dbReference type="Proteomes" id="UP000007886">
    <property type="component" value="Chromosome"/>
</dbReference>
<proteinExistence type="predicted"/>
<evidence type="ECO:0000313" key="3">
    <source>
        <dbReference type="EMBL" id="BAL79691.1"/>
    </source>
</evidence>
<dbReference type="Gene3D" id="3.40.50.850">
    <property type="entry name" value="Isochorismatase-like"/>
    <property type="match status" value="1"/>
</dbReference>
<dbReference type="PANTHER" id="PTHR43540">
    <property type="entry name" value="PEROXYUREIDOACRYLATE/UREIDOACRYLATE AMIDOHYDROLASE-RELATED"/>
    <property type="match status" value="1"/>
</dbReference>
<keyword evidence="1" id="KW-0378">Hydrolase</keyword>
<dbReference type="AlphaFoldDB" id="A0AAI8QFL4"/>
<protein>
    <submittedName>
        <fullName evidence="3">Isochorismatase family protein</fullName>
    </submittedName>
</protein>